<sequence length="387" mass="43523">MVILKCYGDQEKCLRTGRKKMSLQDPGNYCPISLTSIPGKVVEHLILGVISVDMDDKKVIRSSKHGFTKSKSCLTNLIDCSDDTTAWMDEDLGILVDNRLSVSQQCALVAKRTNGILGGIRKSMASRSVMVILPLYSALINRELVEEPTKQLYIIYQKPWLSGDDWKLASVMPIHKKAWKEDLVNYRPVNLMPVPGNVTEQLVLGEATWHLQWKAVDVVCLDFSKAFDTVSHSTLLKKLQPMAWTGTLCWVKDWLDGQAQRVLVKGLLSVTVSYCLVTSGVPQGSVWDPVLLNIFIDDLDEGTESIISKFADDIKLGGTCVTMGLTQKKCDRTLQLHLQLLSTACCSNKGLRVEYIILGQLWRIGEELAMCWLTLTTEEWKRQHHWP</sequence>
<protein>
    <recommendedName>
        <fullName evidence="1">Reverse transcriptase domain-containing protein</fullName>
    </recommendedName>
</protein>
<dbReference type="PANTHER" id="PTHR33332">
    <property type="entry name" value="REVERSE TRANSCRIPTASE DOMAIN-CONTAINING PROTEIN"/>
    <property type="match status" value="1"/>
</dbReference>
<proteinExistence type="predicted"/>
<dbReference type="InterPro" id="IPR000477">
    <property type="entry name" value="RT_dom"/>
</dbReference>
<keyword evidence="3" id="KW-1185">Reference proteome</keyword>
<evidence type="ECO:0000313" key="2">
    <source>
        <dbReference type="EMBL" id="KAJ7426548.1"/>
    </source>
</evidence>
<comment type="caution">
    <text evidence="2">The sequence shown here is derived from an EMBL/GenBank/DDBJ whole genome shotgun (WGS) entry which is preliminary data.</text>
</comment>
<feature type="domain" description="Reverse transcriptase" evidence="1">
    <location>
        <begin position="1"/>
        <end position="377"/>
    </location>
</feature>
<name>A0ABQ9DQS7_9PASS</name>
<dbReference type="Pfam" id="PF00078">
    <property type="entry name" value="RVT_1"/>
    <property type="match status" value="1"/>
</dbReference>
<dbReference type="Proteomes" id="UP001145742">
    <property type="component" value="Unassembled WGS sequence"/>
</dbReference>
<gene>
    <name evidence="2" type="ORF">WISP_14911</name>
</gene>
<accession>A0ABQ9DQS7</accession>
<dbReference type="PROSITE" id="PS50878">
    <property type="entry name" value="RT_POL"/>
    <property type="match status" value="1"/>
</dbReference>
<organism evidence="2 3">
    <name type="scientific">Willisornis vidua</name>
    <name type="common">Xingu scale-backed antbird</name>
    <dbReference type="NCBI Taxonomy" id="1566151"/>
    <lineage>
        <taxon>Eukaryota</taxon>
        <taxon>Metazoa</taxon>
        <taxon>Chordata</taxon>
        <taxon>Craniata</taxon>
        <taxon>Vertebrata</taxon>
        <taxon>Euteleostomi</taxon>
        <taxon>Archelosauria</taxon>
        <taxon>Archosauria</taxon>
        <taxon>Dinosauria</taxon>
        <taxon>Saurischia</taxon>
        <taxon>Theropoda</taxon>
        <taxon>Coelurosauria</taxon>
        <taxon>Aves</taxon>
        <taxon>Neognathae</taxon>
        <taxon>Neoaves</taxon>
        <taxon>Telluraves</taxon>
        <taxon>Australaves</taxon>
        <taxon>Passeriformes</taxon>
        <taxon>Thamnophilidae</taxon>
        <taxon>Willisornis</taxon>
    </lineage>
</organism>
<reference evidence="2" key="1">
    <citation type="submission" date="2019-10" db="EMBL/GenBank/DDBJ databases">
        <authorList>
            <person name="Soares A.E.R."/>
            <person name="Aleixo A."/>
            <person name="Schneider P."/>
            <person name="Miyaki C.Y."/>
            <person name="Schneider M.P."/>
            <person name="Mello C."/>
            <person name="Vasconcelos A.T.R."/>
        </authorList>
    </citation>
    <scope>NUCLEOTIDE SEQUENCE</scope>
    <source>
        <tissue evidence="2">Muscle</tissue>
    </source>
</reference>
<dbReference type="EMBL" id="WHWB01032201">
    <property type="protein sequence ID" value="KAJ7426548.1"/>
    <property type="molecule type" value="Genomic_DNA"/>
</dbReference>
<evidence type="ECO:0000259" key="1">
    <source>
        <dbReference type="PROSITE" id="PS50878"/>
    </source>
</evidence>
<evidence type="ECO:0000313" key="3">
    <source>
        <dbReference type="Proteomes" id="UP001145742"/>
    </source>
</evidence>